<sequence length="163" mass="17343">MNIRADISVMRKGDAKAMLNRILRNFAKAGGDATVKVGFPAGKAPGDLIAIAVYNHEGTRGGASGGGWGGPIPPRPFITQAFYKARGEFRQFVRAEARGILTGRISLAQSLPRLGIWGQQKIQDQIGSNMAPANSPVTVALKGSNRTLIDSGRLRSSVSWALE</sequence>
<dbReference type="AlphaFoldDB" id="H1KC69"/>
<proteinExistence type="predicted"/>
<evidence type="ECO:0000313" key="2">
    <source>
        <dbReference type="Proteomes" id="UP000004382"/>
    </source>
</evidence>
<dbReference type="RefSeq" id="WP_003596329.1">
    <property type="nucleotide sequence ID" value="NZ_AGJK01000003.1"/>
</dbReference>
<reference evidence="1 2" key="1">
    <citation type="submission" date="2011-09" db="EMBL/GenBank/DDBJ databases">
        <title>The draft genome of Methylobacterium extorquens DSM 13060.</title>
        <authorList>
            <consortium name="US DOE Joint Genome Institute (JGI-PGF)"/>
            <person name="Lucas S."/>
            <person name="Han J."/>
            <person name="Lapidus A."/>
            <person name="Cheng J.-F."/>
            <person name="Goodwin L."/>
            <person name="Pitluck S."/>
            <person name="Peters L."/>
            <person name="Land M.L."/>
            <person name="Hauser L."/>
            <person name="Koskimaki J."/>
            <person name="Halonen O."/>
            <person name="Pirttila A."/>
            <person name="Frank C."/>
            <person name="Woyke T.J."/>
        </authorList>
    </citation>
    <scope>NUCLEOTIDE SEQUENCE [LARGE SCALE GENOMIC DNA]</scope>
    <source>
        <strain evidence="1 2">DSM 13060</strain>
    </source>
</reference>
<dbReference type="Proteomes" id="UP000004382">
    <property type="component" value="Unassembled WGS sequence"/>
</dbReference>
<evidence type="ECO:0000313" key="1">
    <source>
        <dbReference type="EMBL" id="EHP94886.1"/>
    </source>
</evidence>
<accession>H1KC69</accession>
<protein>
    <submittedName>
        <fullName evidence="1">Uncharacterized protein</fullName>
    </submittedName>
</protein>
<organism evidence="1 2">
    <name type="scientific">Methylorubrum extorquens DSM 13060</name>
    <dbReference type="NCBI Taxonomy" id="882800"/>
    <lineage>
        <taxon>Bacteria</taxon>
        <taxon>Pseudomonadati</taxon>
        <taxon>Pseudomonadota</taxon>
        <taxon>Alphaproteobacteria</taxon>
        <taxon>Hyphomicrobiales</taxon>
        <taxon>Methylobacteriaceae</taxon>
        <taxon>Methylorubrum</taxon>
    </lineage>
</organism>
<gene>
    <name evidence="1" type="ORF">MetexDRAFT_0231</name>
</gene>
<dbReference type="PATRIC" id="fig|882800.3.peg.218"/>
<dbReference type="EMBL" id="AGJK01000003">
    <property type="protein sequence ID" value="EHP94886.1"/>
    <property type="molecule type" value="Genomic_DNA"/>
</dbReference>
<name>H1KC69_METEX</name>
<comment type="caution">
    <text evidence="1">The sequence shown here is derived from an EMBL/GenBank/DDBJ whole genome shotgun (WGS) entry which is preliminary data.</text>
</comment>